<gene>
    <name evidence="1" type="ORF">CCAX7_18540</name>
</gene>
<organism evidence="1 2">
    <name type="scientific">Capsulimonas corticalis</name>
    <dbReference type="NCBI Taxonomy" id="2219043"/>
    <lineage>
        <taxon>Bacteria</taxon>
        <taxon>Bacillati</taxon>
        <taxon>Armatimonadota</taxon>
        <taxon>Armatimonadia</taxon>
        <taxon>Capsulimonadales</taxon>
        <taxon>Capsulimonadaceae</taxon>
        <taxon>Capsulimonas</taxon>
    </lineage>
</organism>
<evidence type="ECO:0000313" key="1">
    <source>
        <dbReference type="EMBL" id="BDI29803.1"/>
    </source>
</evidence>
<sequence length="94" mass="9939">MGNRGERGVLGKVTIGGYNPRMNKKQIAALVVGVAACFGVTRFPWRMNLQNGATQTLPDGTIVHTMNAQFPAGELAAMIAVAAVAGFIFYKARG</sequence>
<name>A0A402D5H0_9BACT</name>
<accession>A0A402D5H0</accession>
<dbReference type="AlphaFoldDB" id="A0A402D5H0"/>
<evidence type="ECO:0000313" key="2">
    <source>
        <dbReference type="Proteomes" id="UP000287394"/>
    </source>
</evidence>
<reference evidence="1 2" key="1">
    <citation type="journal article" date="2019" name="Int. J. Syst. Evol. Microbiol.">
        <title>Capsulimonas corticalis gen. nov., sp. nov., an aerobic capsulated bacterium, of a novel bacterial order, Capsulimonadales ord. nov., of the class Armatimonadia of the phylum Armatimonadetes.</title>
        <authorList>
            <person name="Li J."/>
            <person name="Kudo C."/>
            <person name="Tonouchi A."/>
        </authorList>
    </citation>
    <scope>NUCLEOTIDE SEQUENCE [LARGE SCALE GENOMIC DNA]</scope>
    <source>
        <strain evidence="1 2">AX-7</strain>
    </source>
</reference>
<protein>
    <submittedName>
        <fullName evidence="1">Uncharacterized protein</fullName>
    </submittedName>
</protein>
<keyword evidence="2" id="KW-1185">Reference proteome</keyword>
<dbReference type="EMBL" id="AP025739">
    <property type="protein sequence ID" value="BDI29803.1"/>
    <property type="molecule type" value="Genomic_DNA"/>
</dbReference>
<proteinExistence type="predicted"/>
<dbReference type="Proteomes" id="UP000287394">
    <property type="component" value="Chromosome"/>
</dbReference>
<dbReference type="KEGG" id="ccot:CCAX7_18540"/>